<protein>
    <submittedName>
        <fullName evidence="1">Uncharacterized protein</fullName>
    </submittedName>
</protein>
<evidence type="ECO:0000313" key="2">
    <source>
        <dbReference type="Proteomes" id="UP000029964"/>
    </source>
</evidence>
<dbReference type="HOGENOM" id="CLU_2739415_0_0_1"/>
<dbReference type="AlphaFoldDB" id="A0A086T8H7"/>
<comment type="caution">
    <text evidence="1">The sequence shown here is derived from an EMBL/GenBank/DDBJ whole genome shotgun (WGS) entry which is preliminary data.</text>
</comment>
<organism evidence="1 2">
    <name type="scientific">Hapsidospora chrysogenum (strain ATCC 11550 / CBS 779.69 / DSM 880 / IAM 14645 / JCM 23072 / IMI 49137)</name>
    <name type="common">Acremonium chrysogenum</name>
    <dbReference type="NCBI Taxonomy" id="857340"/>
    <lineage>
        <taxon>Eukaryota</taxon>
        <taxon>Fungi</taxon>
        <taxon>Dikarya</taxon>
        <taxon>Ascomycota</taxon>
        <taxon>Pezizomycotina</taxon>
        <taxon>Sordariomycetes</taxon>
        <taxon>Hypocreomycetidae</taxon>
        <taxon>Hypocreales</taxon>
        <taxon>Bionectriaceae</taxon>
        <taxon>Hapsidospora</taxon>
    </lineage>
</organism>
<name>A0A086T8H7_HAPC1</name>
<accession>A0A086T8H7</accession>
<dbReference type="Proteomes" id="UP000029964">
    <property type="component" value="Unassembled WGS sequence"/>
</dbReference>
<evidence type="ECO:0000313" key="1">
    <source>
        <dbReference type="EMBL" id="KFH45659.1"/>
    </source>
</evidence>
<gene>
    <name evidence="1" type="ORF">ACRE_035130</name>
</gene>
<dbReference type="OrthoDB" id="3182339at2759"/>
<dbReference type="EMBL" id="JPKY01000029">
    <property type="protein sequence ID" value="KFH45659.1"/>
    <property type="molecule type" value="Genomic_DNA"/>
</dbReference>
<proteinExistence type="predicted"/>
<keyword evidence="2" id="KW-1185">Reference proteome</keyword>
<sequence length="71" mass="8024">MGLYTIPRAIDQTIPRRLIIELILFSGRTCFSSFEQYIEVCDYLCLAHEATDSTILAVMLNETPSTLSLKP</sequence>
<reference evidence="2" key="1">
    <citation type="journal article" date="2014" name="Genome Announc.">
        <title>Genome sequence and annotation of Acremonium chrysogenum, producer of the beta-lactam antibiotic cephalosporin C.</title>
        <authorList>
            <person name="Terfehr D."/>
            <person name="Dahlmann T.A."/>
            <person name="Specht T."/>
            <person name="Zadra I."/>
            <person name="Kuernsteiner H."/>
            <person name="Kueck U."/>
        </authorList>
    </citation>
    <scope>NUCLEOTIDE SEQUENCE [LARGE SCALE GENOMIC DNA]</scope>
    <source>
        <strain evidence="2">ATCC 11550 / CBS 779.69 / DSM 880 / IAM 14645 / JCM 23072 / IMI 49137</strain>
    </source>
</reference>